<protein>
    <submittedName>
        <fullName evidence="1">Uncharacterized protein</fullName>
    </submittedName>
</protein>
<dbReference type="AlphaFoldDB" id="A0A1M6C0F1"/>
<reference evidence="1 2" key="1">
    <citation type="submission" date="2016-11" db="EMBL/GenBank/DDBJ databases">
        <authorList>
            <person name="Jaros S."/>
            <person name="Januszkiewicz K."/>
            <person name="Wedrychowicz H."/>
        </authorList>
    </citation>
    <scope>NUCLEOTIDE SEQUENCE [LARGE SCALE GENOMIC DNA]</scope>
    <source>
        <strain evidence="1 2">DSM 18772</strain>
    </source>
</reference>
<name>A0A1M6C0F1_9BACT</name>
<accession>A0A1M6C0F1</accession>
<evidence type="ECO:0000313" key="2">
    <source>
        <dbReference type="Proteomes" id="UP000184510"/>
    </source>
</evidence>
<dbReference type="STRING" id="1123071.SAMN02745181_0356"/>
<keyword evidence="2" id="KW-1185">Reference proteome</keyword>
<gene>
    <name evidence="1" type="ORF">SAMN02745181_0356</name>
</gene>
<dbReference type="Proteomes" id="UP000184510">
    <property type="component" value="Unassembled WGS sequence"/>
</dbReference>
<dbReference type="InParanoid" id="A0A1M6C0F1"/>
<evidence type="ECO:0000313" key="1">
    <source>
        <dbReference type="EMBL" id="SHI54505.1"/>
    </source>
</evidence>
<dbReference type="EMBL" id="FQYR01000002">
    <property type="protein sequence ID" value="SHI54505.1"/>
    <property type="molecule type" value="Genomic_DNA"/>
</dbReference>
<dbReference type="RefSeq" id="WP_143157786.1">
    <property type="nucleotide sequence ID" value="NZ_FQYR01000002.1"/>
</dbReference>
<sequence>MDDYHYRPITFEDVELHPSAMAMLLLDSLIPSLSKQTADWIFDFRTCCGKLCTSPSSVCEAAAKELLEKIPNYRSAILSDISSRIECEYSAEQILEFWNEALAEILRLARVADTHCSWIAPIHPKDPIQSLEDHADFYARFLKATEKASDGD</sequence>
<organism evidence="1 2">
    <name type="scientific">Rubritalea squalenifaciens DSM 18772</name>
    <dbReference type="NCBI Taxonomy" id="1123071"/>
    <lineage>
        <taxon>Bacteria</taxon>
        <taxon>Pseudomonadati</taxon>
        <taxon>Verrucomicrobiota</taxon>
        <taxon>Verrucomicrobiia</taxon>
        <taxon>Verrucomicrobiales</taxon>
        <taxon>Rubritaleaceae</taxon>
        <taxon>Rubritalea</taxon>
    </lineage>
</organism>
<proteinExistence type="predicted"/>